<sequence>MRGSLPVVPCTNSVCVKLIIEETYSGRAVCASESGPVIIRDCWSRVLGQENNPIKPTNTKPVRLANPTDISKTIGHILTCEGYLCNHGITTNNQISCLKILTCLFVIFIYKLLL</sequence>
<evidence type="ECO:0000313" key="1">
    <source>
        <dbReference type="Proteomes" id="UP000887580"/>
    </source>
</evidence>
<evidence type="ECO:0000313" key="2">
    <source>
        <dbReference type="WBParaSite" id="PS1159_v2.g7328.t1"/>
    </source>
</evidence>
<dbReference type="Proteomes" id="UP000887580">
    <property type="component" value="Unplaced"/>
</dbReference>
<reference evidence="2" key="1">
    <citation type="submission" date="2022-11" db="UniProtKB">
        <authorList>
            <consortium name="WormBaseParasite"/>
        </authorList>
    </citation>
    <scope>IDENTIFICATION</scope>
</reference>
<accession>A0AC35GPY0</accession>
<dbReference type="WBParaSite" id="PS1159_v2.g7328.t1">
    <property type="protein sequence ID" value="PS1159_v2.g7328.t1"/>
    <property type="gene ID" value="PS1159_v2.g7328"/>
</dbReference>
<protein>
    <submittedName>
        <fullName evidence="2">Uncharacterized protein</fullName>
    </submittedName>
</protein>
<organism evidence="1 2">
    <name type="scientific">Panagrolaimus sp. PS1159</name>
    <dbReference type="NCBI Taxonomy" id="55785"/>
    <lineage>
        <taxon>Eukaryota</taxon>
        <taxon>Metazoa</taxon>
        <taxon>Ecdysozoa</taxon>
        <taxon>Nematoda</taxon>
        <taxon>Chromadorea</taxon>
        <taxon>Rhabditida</taxon>
        <taxon>Tylenchina</taxon>
        <taxon>Panagrolaimomorpha</taxon>
        <taxon>Panagrolaimoidea</taxon>
        <taxon>Panagrolaimidae</taxon>
        <taxon>Panagrolaimus</taxon>
    </lineage>
</organism>
<proteinExistence type="predicted"/>
<name>A0AC35GPY0_9BILA</name>